<name>A0A4U3MLM9_9ACTN</name>
<dbReference type="OrthoDB" id="3537151at2"/>
<protein>
    <recommendedName>
        <fullName evidence="3">NHLP leader peptide family natural product</fullName>
    </recommendedName>
</protein>
<dbReference type="GO" id="GO:0003824">
    <property type="term" value="F:catalytic activity"/>
    <property type="evidence" value="ECO:0007669"/>
    <property type="project" value="InterPro"/>
</dbReference>
<keyword evidence="2" id="KW-1185">Reference proteome</keyword>
<proteinExistence type="predicted"/>
<dbReference type="AlphaFoldDB" id="A0A4U3MLM9"/>
<dbReference type="InterPro" id="IPR036648">
    <property type="entry name" value="CN_Hdrase_a/SCN_Hdrase_g_sf"/>
</dbReference>
<dbReference type="Gene3D" id="3.90.330.10">
    <property type="entry name" value="Nitrile hydratase alpha /Thiocyanate hydrolase gamma"/>
    <property type="match status" value="1"/>
</dbReference>
<sequence length="95" mass="10237">MPEDSTLPPELRTRFARFSARAWSDEALREDFERDPRAALAAAGIDWPGDLAVPPLPERPEHAIDLESLEASAGAALSTIGTVSCPTGCFSRQNS</sequence>
<dbReference type="EMBL" id="SZQA01000006">
    <property type="protein sequence ID" value="TKK89542.1"/>
    <property type="molecule type" value="Genomic_DNA"/>
</dbReference>
<evidence type="ECO:0000313" key="2">
    <source>
        <dbReference type="Proteomes" id="UP000308705"/>
    </source>
</evidence>
<evidence type="ECO:0008006" key="3">
    <source>
        <dbReference type="Google" id="ProtNLM"/>
    </source>
</evidence>
<evidence type="ECO:0000313" key="1">
    <source>
        <dbReference type="EMBL" id="TKK89542.1"/>
    </source>
</evidence>
<dbReference type="Proteomes" id="UP000308705">
    <property type="component" value="Unassembled WGS sequence"/>
</dbReference>
<accession>A0A4U3MLM9</accession>
<dbReference type="GO" id="GO:0046914">
    <property type="term" value="F:transition metal ion binding"/>
    <property type="evidence" value="ECO:0007669"/>
    <property type="project" value="InterPro"/>
</dbReference>
<dbReference type="SUPFAM" id="SSF56209">
    <property type="entry name" value="Nitrile hydratase alpha chain"/>
    <property type="match status" value="1"/>
</dbReference>
<organism evidence="1 2">
    <name type="scientific">Herbidospora galbida</name>
    <dbReference type="NCBI Taxonomy" id="2575442"/>
    <lineage>
        <taxon>Bacteria</taxon>
        <taxon>Bacillati</taxon>
        <taxon>Actinomycetota</taxon>
        <taxon>Actinomycetes</taxon>
        <taxon>Streptosporangiales</taxon>
        <taxon>Streptosporangiaceae</taxon>
        <taxon>Herbidospora</taxon>
    </lineage>
</organism>
<comment type="caution">
    <text evidence="1">The sequence shown here is derived from an EMBL/GenBank/DDBJ whole genome shotgun (WGS) entry which is preliminary data.</text>
</comment>
<dbReference type="RefSeq" id="WP_137246600.1">
    <property type="nucleotide sequence ID" value="NZ_SZQA01000006.1"/>
</dbReference>
<reference evidence="1 2" key="1">
    <citation type="submission" date="2019-04" db="EMBL/GenBank/DDBJ databases">
        <title>Herbidospora sp. NEAU-GS14.nov., a novel actinomycete isolated from soil.</title>
        <authorList>
            <person name="Han L."/>
        </authorList>
    </citation>
    <scope>NUCLEOTIDE SEQUENCE [LARGE SCALE GENOMIC DNA]</scope>
    <source>
        <strain evidence="1 2">NEAU-GS14</strain>
    </source>
</reference>
<gene>
    <name evidence="1" type="ORF">FDA94_09125</name>
</gene>